<dbReference type="PANTHER" id="PTHR45453">
    <property type="entry name" value="PHOSPHATE REGULON SENSOR PROTEIN PHOR"/>
    <property type="match status" value="1"/>
</dbReference>
<dbReference type="SUPFAM" id="SSF47384">
    <property type="entry name" value="Homodimeric domain of signal transducing histidine kinase"/>
    <property type="match status" value="1"/>
</dbReference>
<keyword evidence="9" id="KW-0902">Two-component regulatory system</keyword>
<dbReference type="RefSeq" id="WP_328279305.1">
    <property type="nucleotide sequence ID" value="NZ_JARTLD010000037.1"/>
</dbReference>
<evidence type="ECO:0000256" key="3">
    <source>
        <dbReference type="ARBA" id="ARBA00012438"/>
    </source>
</evidence>
<keyword evidence="5" id="KW-0808">Transferase</keyword>
<evidence type="ECO:0000259" key="12">
    <source>
        <dbReference type="PROSITE" id="PS50109"/>
    </source>
</evidence>
<sequence>MNKNKVIRSQQLRFMVYTLIAFTLLFGIFGTIIFSQIKTTLYAKTDNDLNNYKMMIETEGRGEGNGASPDKDPFADKTGFPPPPDKGGRPVFNPRVIPIQWDKDGKIVNIQQIGFINYENYFSDMKFDPSTVGAISNVKVSGSYHFRTISVPHPSQAGAYIQLMVNVDSEQNLIDNFKQIIIICSVIFILLSISASFILSRKMMKPIIRSWDKQVEFVENASHELRTPLTIIQNKLELMQTTPEKRIMDTFENVALSLSETRRLSRLTTDLLTLARADSTETQLEKQSIDLDEFVHKVCSPYAEIAELSEKHMWLRLHSKTRIEADPARLHQLLVILLDNALKYTGEYDSIGISTSVKENKAYIEVSDTGIGISEEGLSRIFDRFYREDQARSRETGGSGLGLSIAQWIVDSHHGTIQALHNQPKGMIFRIRLPK</sequence>
<dbReference type="GO" id="GO:0016301">
    <property type="term" value="F:kinase activity"/>
    <property type="evidence" value="ECO:0007669"/>
    <property type="project" value="UniProtKB-KW"/>
</dbReference>
<accession>A0ABU6PV52</accession>
<gene>
    <name evidence="13" type="ORF">P9847_15790</name>
</gene>
<keyword evidence="7 13" id="KW-0418">Kinase</keyword>
<dbReference type="InterPro" id="IPR003661">
    <property type="entry name" value="HisK_dim/P_dom"/>
</dbReference>
<evidence type="ECO:0000256" key="11">
    <source>
        <dbReference type="SAM" id="Phobius"/>
    </source>
</evidence>
<dbReference type="SMART" id="SM00387">
    <property type="entry name" value="HATPase_c"/>
    <property type="match status" value="1"/>
</dbReference>
<keyword evidence="14" id="KW-1185">Reference proteome</keyword>
<dbReference type="InterPro" id="IPR003594">
    <property type="entry name" value="HATPase_dom"/>
</dbReference>
<organism evidence="13 14">
    <name type="scientific">Paenibacillus chibensis</name>
    <dbReference type="NCBI Taxonomy" id="59846"/>
    <lineage>
        <taxon>Bacteria</taxon>
        <taxon>Bacillati</taxon>
        <taxon>Bacillota</taxon>
        <taxon>Bacilli</taxon>
        <taxon>Bacillales</taxon>
        <taxon>Paenibacillaceae</taxon>
        <taxon>Paenibacillus</taxon>
    </lineage>
</organism>
<dbReference type="PANTHER" id="PTHR45453:SF1">
    <property type="entry name" value="PHOSPHATE REGULON SENSOR PROTEIN PHOR"/>
    <property type="match status" value="1"/>
</dbReference>
<dbReference type="EC" id="2.7.13.3" evidence="3"/>
<dbReference type="InterPro" id="IPR005467">
    <property type="entry name" value="His_kinase_dom"/>
</dbReference>
<feature type="region of interest" description="Disordered" evidence="10">
    <location>
        <begin position="60"/>
        <end position="89"/>
    </location>
</feature>
<feature type="transmembrane region" description="Helical" evidence="11">
    <location>
        <begin position="180"/>
        <end position="199"/>
    </location>
</feature>
<comment type="caution">
    <text evidence="13">The sequence shown here is derived from an EMBL/GenBank/DDBJ whole genome shotgun (WGS) entry which is preliminary data.</text>
</comment>
<dbReference type="PROSITE" id="PS50109">
    <property type="entry name" value="HIS_KIN"/>
    <property type="match status" value="1"/>
</dbReference>
<evidence type="ECO:0000313" key="13">
    <source>
        <dbReference type="EMBL" id="MED5018771.1"/>
    </source>
</evidence>
<evidence type="ECO:0000256" key="8">
    <source>
        <dbReference type="ARBA" id="ARBA00022840"/>
    </source>
</evidence>
<protein>
    <recommendedName>
        <fullName evidence="3">histidine kinase</fullName>
        <ecNumber evidence="3">2.7.13.3</ecNumber>
    </recommendedName>
</protein>
<comment type="subcellular location">
    <subcellularLocation>
        <location evidence="2">Membrane</location>
    </subcellularLocation>
</comment>
<keyword evidence="11" id="KW-1133">Transmembrane helix</keyword>
<dbReference type="SMART" id="SM00388">
    <property type="entry name" value="HisKA"/>
    <property type="match status" value="1"/>
</dbReference>
<dbReference type="Proteomes" id="UP001343257">
    <property type="component" value="Unassembled WGS sequence"/>
</dbReference>
<feature type="domain" description="Histidine kinase" evidence="12">
    <location>
        <begin position="220"/>
        <end position="435"/>
    </location>
</feature>
<dbReference type="InterPro" id="IPR036890">
    <property type="entry name" value="HATPase_C_sf"/>
</dbReference>
<keyword evidence="6" id="KW-0547">Nucleotide-binding</keyword>
<dbReference type="Gene3D" id="3.30.565.10">
    <property type="entry name" value="Histidine kinase-like ATPase, C-terminal domain"/>
    <property type="match status" value="1"/>
</dbReference>
<evidence type="ECO:0000256" key="1">
    <source>
        <dbReference type="ARBA" id="ARBA00000085"/>
    </source>
</evidence>
<dbReference type="PRINTS" id="PR00344">
    <property type="entry name" value="BCTRLSENSOR"/>
</dbReference>
<evidence type="ECO:0000256" key="4">
    <source>
        <dbReference type="ARBA" id="ARBA00022553"/>
    </source>
</evidence>
<evidence type="ECO:0000256" key="6">
    <source>
        <dbReference type="ARBA" id="ARBA00022741"/>
    </source>
</evidence>
<evidence type="ECO:0000256" key="10">
    <source>
        <dbReference type="SAM" id="MobiDB-lite"/>
    </source>
</evidence>
<keyword evidence="4" id="KW-0597">Phosphoprotein</keyword>
<dbReference type="Gene3D" id="1.10.287.130">
    <property type="match status" value="1"/>
</dbReference>
<evidence type="ECO:0000256" key="9">
    <source>
        <dbReference type="ARBA" id="ARBA00023012"/>
    </source>
</evidence>
<comment type="catalytic activity">
    <reaction evidence="1">
        <text>ATP + protein L-histidine = ADP + protein N-phospho-L-histidine.</text>
        <dbReference type="EC" id="2.7.13.3"/>
    </reaction>
</comment>
<keyword evidence="11" id="KW-0472">Membrane</keyword>
<evidence type="ECO:0000313" key="14">
    <source>
        <dbReference type="Proteomes" id="UP001343257"/>
    </source>
</evidence>
<dbReference type="CDD" id="cd00082">
    <property type="entry name" value="HisKA"/>
    <property type="match status" value="1"/>
</dbReference>
<dbReference type="InterPro" id="IPR004358">
    <property type="entry name" value="Sig_transdc_His_kin-like_C"/>
</dbReference>
<reference evidence="13 14" key="1">
    <citation type="submission" date="2023-03" db="EMBL/GenBank/DDBJ databases">
        <title>Bacillus Genome Sequencing.</title>
        <authorList>
            <person name="Dunlap C."/>
        </authorList>
    </citation>
    <scope>NUCLEOTIDE SEQUENCE [LARGE SCALE GENOMIC DNA]</scope>
    <source>
        <strain evidence="13 14">NRS-52</strain>
    </source>
</reference>
<keyword evidence="8" id="KW-0067">ATP-binding</keyword>
<proteinExistence type="predicted"/>
<dbReference type="Pfam" id="PF02518">
    <property type="entry name" value="HATPase_c"/>
    <property type="match status" value="1"/>
</dbReference>
<keyword evidence="11" id="KW-0812">Transmembrane</keyword>
<evidence type="ECO:0000256" key="5">
    <source>
        <dbReference type="ARBA" id="ARBA00022679"/>
    </source>
</evidence>
<dbReference type="EMBL" id="JARTLD010000037">
    <property type="protein sequence ID" value="MED5018771.1"/>
    <property type="molecule type" value="Genomic_DNA"/>
</dbReference>
<evidence type="ECO:0000256" key="2">
    <source>
        <dbReference type="ARBA" id="ARBA00004370"/>
    </source>
</evidence>
<dbReference type="Pfam" id="PF00512">
    <property type="entry name" value="HisKA"/>
    <property type="match status" value="1"/>
</dbReference>
<evidence type="ECO:0000256" key="7">
    <source>
        <dbReference type="ARBA" id="ARBA00022777"/>
    </source>
</evidence>
<feature type="transmembrane region" description="Helical" evidence="11">
    <location>
        <begin position="12"/>
        <end position="34"/>
    </location>
</feature>
<dbReference type="InterPro" id="IPR050351">
    <property type="entry name" value="BphY/WalK/GraS-like"/>
</dbReference>
<dbReference type="SUPFAM" id="SSF55874">
    <property type="entry name" value="ATPase domain of HSP90 chaperone/DNA topoisomerase II/histidine kinase"/>
    <property type="match status" value="1"/>
</dbReference>
<name>A0ABU6PV52_9BACL</name>
<dbReference type="InterPro" id="IPR036097">
    <property type="entry name" value="HisK_dim/P_sf"/>
</dbReference>